<organism evidence="2 3">
    <name type="scientific">Saitoella complicata (strain BCRC 22490 / CBS 7301 / JCM 7358 / NBRC 10748 / NRRL Y-17804)</name>
    <dbReference type="NCBI Taxonomy" id="698492"/>
    <lineage>
        <taxon>Eukaryota</taxon>
        <taxon>Fungi</taxon>
        <taxon>Dikarya</taxon>
        <taxon>Ascomycota</taxon>
        <taxon>Taphrinomycotina</taxon>
        <taxon>Taphrinomycotina incertae sedis</taxon>
        <taxon>Saitoella</taxon>
    </lineage>
</organism>
<evidence type="ECO:0000256" key="1">
    <source>
        <dbReference type="SAM" id="MobiDB-lite"/>
    </source>
</evidence>
<protein>
    <submittedName>
        <fullName evidence="2">Uncharacterized protein</fullName>
    </submittedName>
</protein>
<gene>
    <name evidence="2" type="ORF">G7K_4318-t1</name>
</gene>
<reference evidence="2 3" key="3">
    <citation type="journal article" date="2015" name="Genome Announc.">
        <title>Draft Genome Sequence of the Archiascomycetous Yeast Saitoella complicata.</title>
        <authorList>
            <person name="Yamauchi K."/>
            <person name="Kondo S."/>
            <person name="Hamamoto M."/>
            <person name="Takahashi Y."/>
            <person name="Ogura Y."/>
            <person name="Hayashi T."/>
            <person name="Nishida H."/>
        </authorList>
    </citation>
    <scope>NUCLEOTIDE SEQUENCE [LARGE SCALE GENOMIC DNA]</scope>
    <source>
        <strain evidence="2 3">NRRL Y-17804</strain>
    </source>
</reference>
<evidence type="ECO:0000313" key="3">
    <source>
        <dbReference type="Proteomes" id="UP000033140"/>
    </source>
</evidence>
<dbReference type="Proteomes" id="UP000033140">
    <property type="component" value="Unassembled WGS sequence"/>
</dbReference>
<reference evidence="2 3" key="2">
    <citation type="journal article" date="2014" name="J. Gen. Appl. Microbiol.">
        <title>The early diverging ascomycetous budding yeast Saitoella complicata has three histone deacetylases belonging to the Clr6, Hos2, and Rpd3 lineages.</title>
        <authorList>
            <person name="Nishida H."/>
            <person name="Matsumoto T."/>
            <person name="Kondo S."/>
            <person name="Hamamoto M."/>
            <person name="Yoshikawa H."/>
        </authorList>
    </citation>
    <scope>NUCLEOTIDE SEQUENCE [LARGE SCALE GENOMIC DNA]</scope>
    <source>
        <strain evidence="2 3">NRRL Y-17804</strain>
    </source>
</reference>
<keyword evidence="3" id="KW-1185">Reference proteome</keyword>
<proteinExistence type="predicted"/>
<dbReference type="AlphaFoldDB" id="A0A0E9NK16"/>
<name>A0A0E9NK16_SAICN</name>
<reference evidence="2 3" key="1">
    <citation type="journal article" date="2011" name="J. Gen. Appl. Microbiol.">
        <title>Draft genome sequencing of the enigmatic yeast Saitoella complicata.</title>
        <authorList>
            <person name="Nishida H."/>
            <person name="Hamamoto M."/>
            <person name="Sugiyama J."/>
        </authorList>
    </citation>
    <scope>NUCLEOTIDE SEQUENCE [LARGE SCALE GENOMIC DNA]</scope>
    <source>
        <strain evidence="2 3">NRRL Y-17804</strain>
    </source>
</reference>
<sequence length="106" mass="12128">MKVGKSTEENRKQGARTSLYRHAWRQAEMLISDQAASPAIRARMDIQDPNVQRKHETSEVGDSRDDDHGLEEEIEHAKSSFIDHHRVQIHSKKALSRGMTKPKNKA</sequence>
<accession>A0A0E9NK16</accession>
<dbReference type="EMBL" id="BACD03000030">
    <property type="protein sequence ID" value="GAO50184.1"/>
    <property type="molecule type" value="Genomic_DNA"/>
</dbReference>
<comment type="caution">
    <text evidence="2">The sequence shown here is derived from an EMBL/GenBank/DDBJ whole genome shotgun (WGS) entry which is preliminary data.</text>
</comment>
<feature type="region of interest" description="Disordered" evidence="1">
    <location>
        <begin position="45"/>
        <end position="68"/>
    </location>
</feature>
<feature type="compositionally biased region" description="Basic and acidic residues" evidence="1">
    <location>
        <begin position="45"/>
        <end position="67"/>
    </location>
</feature>
<evidence type="ECO:0000313" key="2">
    <source>
        <dbReference type="EMBL" id="GAO50184.1"/>
    </source>
</evidence>